<proteinExistence type="predicted"/>
<protein>
    <submittedName>
        <fullName evidence="2">Helix-turn-helix domain-containing protein</fullName>
    </submittedName>
</protein>
<evidence type="ECO:0000313" key="2">
    <source>
        <dbReference type="EMBL" id="MTH67305.1"/>
    </source>
</evidence>
<feature type="domain" description="HTH cro/C1-type" evidence="1">
    <location>
        <begin position="5"/>
        <end position="63"/>
    </location>
</feature>
<dbReference type="RefSeq" id="WP_155050430.1">
    <property type="nucleotide sequence ID" value="NZ_BAAAIB010000016.1"/>
</dbReference>
<dbReference type="EMBL" id="WMLB01000008">
    <property type="protein sequence ID" value="MTH67305.1"/>
    <property type="molecule type" value="Genomic_DNA"/>
</dbReference>
<dbReference type="PROSITE" id="PS50943">
    <property type="entry name" value="HTH_CROC1"/>
    <property type="match status" value="1"/>
</dbReference>
<dbReference type="SMART" id="SM00530">
    <property type="entry name" value="HTH_XRE"/>
    <property type="match status" value="1"/>
</dbReference>
<accession>A0A6I3M275</accession>
<dbReference type="InterPro" id="IPR010982">
    <property type="entry name" value="Lambda_DNA-bd_dom_sf"/>
</dbReference>
<sequence>MSDLIRSSRVSSGLTGAELAERLGVTVAAVSQMEQSERRGTIRLDTLRRALEAMGRDIRLDSVPTDPYAPFAPANVTDEINLALDEGRPEFALRVLTHAASVIAEHPERFSAESLEWRPSEVGDHRWEQLFRAVMCDAIPAGRARPDWAAPERLPRAWYPFGQYSSLKERAKRSTPERLRALNIMLDERSLARA</sequence>
<reference evidence="2 3" key="1">
    <citation type="submission" date="2019-11" db="EMBL/GenBank/DDBJ databases">
        <title>Agromyces kandeliae sp. nov., isolated from mangrove soil.</title>
        <authorList>
            <person name="Wang R."/>
        </authorList>
    </citation>
    <scope>NUCLEOTIDE SEQUENCE [LARGE SCALE GENOMIC DNA]</scope>
    <source>
        <strain evidence="2 3">JCM 11433</strain>
    </source>
</reference>
<dbReference type="GO" id="GO:0003677">
    <property type="term" value="F:DNA binding"/>
    <property type="evidence" value="ECO:0007669"/>
    <property type="project" value="InterPro"/>
</dbReference>
<keyword evidence="3" id="KW-1185">Reference proteome</keyword>
<evidence type="ECO:0000259" key="1">
    <source>
        <dbReference type="PROSITE" id="PS50943"/>
    </source>
</evidence>
<organism evidence="2 3">
    <name type="scientific">Agromyces bracchium</name>
    <dbReference type="NCBI Taxonomy" id="88376"/>
    <lineage>
        <taxon>Bacteria</taxon>
        <taxon>Bacillati</taxon>
        <taxon>Actinomycetota</taxon>
        <taxon>Actinomycetes</taxon>
        <taxon>Micrococcales</taxon>
        <taxon>Microbacteriaceae</taxon>
        <taxon>Agromyces</taxon>
    </lineage>
</organism>
<name>A0A6I3M275_9MICO</name>
<dbReference type="Gene3D" id="1.10.260.40">
    <property type="entry name" value="lambda repressor-like DNA-binding domains"/>
    <property type="match status" value="1"/>
</dbReference>
<comment type="caution">
    <text evidence="2">The sequence shown here is derived from an EMBL/GenBank/DDBJ whole genome shotgun (WGS) entry which is preliminary data.</text>
</comment>
<dbReference type="Proteomes" id="UP000433071">
    <property type="component" value="Unassembled WGS sequence"/>
</dbReference>
<dbReference type="InterPro" id="IPR001387">
    <property type="entry name" value="Cro/C1-type_HTH"/>
</dbReference>
<evidence type="ECO:0000313" key="3">
    <source>
        <dbReference type="Proteomes" id="UP000433071"/>
    </source>
</evidence>
<dbReference type="CDD" id="cd00093">
    <property type="entry name" value="HTH_XRE"/>
    <property type="match status" value="1"/>
</dbReference>
<dbReference type="Pfam" id="PF01381">
    <property type="entry name" value="HTH_3"/>
    <property type="match status" value="1"/>
</dbReference>
<dbReference type="OrthoDB" id="5115082at2"/>
<dbReference type="AlphaFoldDB" id="A0A6I3M275"/>
<gene>
    <name evidence="2" type="ORF">GJ743_02835</name>
</gene>
<dbReference type="SUPFAM" id="SSF47413">
    <property type="entry name" value="lambda repressor-like DNA-binding domains"/>
    <property type="match status" value="1"/>
</dbReference>